<evidence type="ECO:0000313" key="17">
    <source>
        <dbReference type="Proteomes" id="UP000315200"/>
    </source>
</evidence>
<gene>
    <name evidence="13" type="ORF">Ccl03g_00350</name>
    <name evidence="14" type="ORF">G5B26_25355</name>
    <name evidence="15" type="ORF">SAMN05216521_11025</name>
</gene>
<dbReference type="GO" id="GO:0005737">
    <property type="term" value="C:cytoplasm"/>
    <property type="evidence" value="ECO:0007669"/>
    <property type="project" value="UniProtKB-SubCell"/>
</dbReference>
<reference evidence="13 17" key="2">
    <citation type="submission" date="2019-06" db="EMBL/GenBank/DDBJ databases">
        <title>Draft genome sequence of [Clostridium] clostridioforme NBRC 113352.</title>
        <authorList>
            <person name="Miura T."/>
            <person name="Furukawa M."/>
            <person name="Shimamura M."/>
            <person name="Ohyama Y."/>
            <person name="Yamazoe A."/>
            <person name="Kawasaki H."/>
        </authorList>
    </citation>
    <scope>NUCLEOTIDE SEQUENCE [LARGE SCALE GENOMIC DNA]</scope>
    <source>
        <strain evidence="13 17">NBRC 113352</strain>
    </source>
</reference>
<evidence type="ECO:0000313" key="15">
    <source>
        <dbReference type="EMBL" id="SEU20375.1"/>
    </source>
</evidence>
<dbReference type="PROSITE" id="PS00041">
    <property type="entry name" value="HTH_ARAC_FAMILY_1"/>
    <property type="match status" value="1"/>
</dbReference>
<comment type="caution">
    <text evidence="13">The sequence shown here is derived from an EMBL/GenBank/DDBJ whole genome shotgun (WGS) entry which is preliminary data.</text>
</comment>
<dbReference type="InterPro" id="IPR051552">
    <property type="entry name" value="HptR"/>
</dbReference>
<sequence length="517" mass="59693">MLCVLVVDDEEWIRLGIVSKLKKSHLNFQKILQSPNAEQALELASKEHPDIILCDIRMDGMNGLVFSHKLMELLPDTKIVIISGYNDFSYAKEAIQLGVVDYLLKPIDTPSLNQALEKCVRQIEQTRQHRNALETIKKAQLRKTLRSAASNLLSQDTPDYTQLFSAYCSNGMFQAYYLYLDISCSLSADTLDEHLSRLFHQFILGVNLVYYENQCNEFLIALYLSSDEKDFKPEEFADKLENSLCSEIQYITPHQYTFGISMVNPNLCQAIHEAIFCMKHRVLCANKNRIHPGDIAAFASAKTDFSFLSDFKESLIRKDQNRLEATLKFMYHSIEESSICYEGLQNIYLRILVLLGEYCSPTVTQALQMPTEIYHFSSVWDWIDFLKELLTRFFETEKPLSVEGDSRLELVGQVQAFIQENFSKKFSLSDIAQQQHINYCYLSLLFKEVSKVTFQDYLMEIRLNHARQLLQIGTYKIKDVAEQSGFSDQHYFSKTFKKATGYSPKEYQMTCQDGNCL</sequence>
<dbReference type="Proteomes" id="UP000182121">
    <property type="component" value="Unassembled WGS sequence"/>
</dbReference>
<keyword evidence="3" id="KW-0963">Cytoplasm</keyword>
<evidence type="ECO:0000256" key="8">
    <source>
        <dbReference type="ARBA" id="ARBA00023163"/>
    </source>
</evidence>
<evidence type="ECO:0000256" key="7">
    <source>
        <dbReference type="ARBA" id="ARBA00023125"/>
    </source>
</evidence>
<feature type="domain" description="Response regulatory" evidence="12">
    <location>
        <begin position="3"/>
        <end position="120"/>
    </location>
</feature>
<dbReference type="Gene3D" id="1.10.10.60">
    <property type="entry name" value="Homeodomain-like"/>
    <property type="match status" value="2"/>
</dbReference>
<dbReference type="PROSITE" id="PS50110">
    <property type="entry name" value="RESPONSE_REGULATORY"/>
    <property type="match status" value="1"/>
</dbReference>
<dbReference type="SUPFAM" id="SSF46689">
    <property type="entry name" value="Homeodomain-like"/>
    <property type="match status" value="2"/>
</dbReference>
<dbReference type="PROSITE" id="PS01124">
    <property type="entry name" value="HTH_ARAC_FAMILY_2"/>
    <property type="match status" value="1"/>
</dbReference>
<dbReference type="SMART" id="SM00342">
    <property type="entry name" value="HTH_ARAC"/>
    <property type="match status" value="1"/>
</dbReference>
<keyword evidence="8" id="KW-0804">Transcription</keyword>
<evidence type="ECO:0000256" key="5">
    <source>
        <dbReference type="ARBA" id="ARBA00023012"/>
    </source>
</evidence>
<proteinExistence type="predicted"/>
<keyword evidence="5" id="KW-0902">Two-component regulatory system</keyword>
<dbReference type="PANTHER" id="PTHR42713">
    <property type="entry name" value="HISTIDINE KINASE-RELATED"/>
    <property type="match status" value="1"/>
</dbReference>
<evidence type="ECO:0000313" key="18">
    <source>
        <dbReference type="Proteomes" id="UP000719916"/>
    </source>
</evidence>
<evidence type="ECO:0000256" key="2">
    <source>
        <dbReference type="ARBA" id="ARBA00018672"/>
    </source>
</evidence>
<organism evidence="13 17">
    <name type="scientific">Enterocloster clostridioformis</name>
    <dbReference type="NCBI Taxonomy" id="1531"/>
    <lineage>
        <taxon>Bacteria</taxon>
        <taxon>Bacillati</taxon>
        <taxon>Bacillota</taxon>
        <taxon>Clostridia</taxon>
        <taxon>Lachnospirales</taxon>
        <taxon>Lachnospiraceae</taxon>
        <taxon>Enterocloster</taxon>
    </lineage>
</organism>
<dbReference type="Gene3D" id="3.40.50.2300">
    <property type="match status" value="1"/>
</dbReference>
<dbReference type="InterPro" id="IPR009057">
    <property type="entry name" value="Homeodomain-like_sf"/>
</dbReference>
<evidence type="ECO:0000313" key="16">
    <source>
        <dbReference type="Proteomes" id="UP000182121"/>
    </source>
</evidence>
<dbReference type="CDD" id="cd17536">
    <property type="entry name" value="REC_YesN-like"/>
    <property type="match status" value="1"/>
</dbReference>
<dbReference type="Pfam" id="PF00072">
    <property type="entry name" value="Response_reg"/>
    <property type="match status" value="1"/>
</dbReference>
<dbReference type="InterPro" id="IPR018062">
    <property type="entry name" value="HTH_AraC-typ_CS"/>
</dbReference>
<dbReference type="EMBL" id="FOIO01000102">
    <property type="protein sequence ID" value="SEU20375.1"/>
    <property type="molecule type" value="Genomic_DNA"/>
</dbReference>
<dbReference type="AlphaFoldDB" id="A0A829VK97"/>
<feature type="modified residue" description="4-aspartylphosphate" evidence="10">
    <location>
        <position position="55"/>
    </location>
</feature>
<reference evidence="15 16" key="1">
    <citation type="submission" date="2016-10" db="EMBL/GenBank/DDBJ databases">
        <authorList>
            <person name="Varghese N."/>
            <person name="Submissions S."/>
        </authorList>
    </citation>
    <scope>NUCLEOTIDE SEQUENCE [LARGE SCALE GENOMIC DNA]</scope>
    <source>
        <strain evidence="15 16">NLAE-zl-C196</strain>
    </source>
</reference>
<feature type="domain" description="HTH araC/xylS-type" evidence="11">
    <location>
        <begin position="412"/>
        <end position="510"/>
    </location>
</feature>
<dbReference type="InterPro" id="IPR001789">
    <property type="entry name" value="Sig_transdc_resp-reg_receiver"/>
</dbReference>
<evidence type="ECO:0000256" key="3">
    <source>
        <dbReference type="ARBA" id="ARBA00022490"/>
    </source>
</evidence>
<keyword evidence="4 10" id="KW-0597">Phosphoprotein</keyword>
<accession>A0A829VK97</accession>
<dbReference type="GO" id="GO:0000160">
    <property type="term" value="P:phosphorelay signal transduction system"/>
    <property type="evidence" value="ECO:0007669"/>
    <property type="project" value="UniProtKB-KW"/>
</dbReference>
<evidence type="ECO:0000259" key="12">
    <source>
        <dbReference type="PROSITE" id="PS50110"/>
    </source>
</evidence>
<dbReference type="Proteomes" id="UP000315200">
    <property type="component" value="Unassembled WGS sequence"/>
</dbReference>
<name>A0A829VK97_9FIRM</name>
<evidence type="ECO:0000256" key="10">
    <source>
        <dbReference type="PROSITE-ProRule" id="PRU00169"/>
    </source>
</evidence>
<evidence type="ECO:0000313" key="13">
    <source>
        <dbReference type="EMBL" id="GEA34322.1"/>
    </source>
</evidence>
<reference evidence="14" key="4">
    <citation type="submission" date="2020-02" db="EMBL/GenBank/DDBJ databases">
        <authorList>
            <person name="Littmann E."/>
            <person name="Sorbara M."/>
        </authorList>
    </citation>
    <scope>NUCLEOTIDE SEQUENCE</scope>
    <source>
        <strain evidence="14">MSK.2.26</strain>
    </source>
</reference>
<dbReference type="EMBL" id="BJLB01000001">
    <property type="protein sequence ID" value="GEA34322.1"/>
    <property type="molecule type" value="Genomic_DNA"/>
</dbReference>
<evidence type="ECO:0000256" key="1">
    <source>
        <dbReference type="ARBA" id="ARBA00004496"/>
    </source>
</evidence>
<evidence type="ECO:0000256" key="6">
    <source>
        <dbReference type="ARBA" id="ARBA00023015"/>
    </source>
</evidence>
<keyword evidence="6" id="KW-0805">Transcription regulation</keyword>
<dbReference type="SUPFAM" id="SSF52172">
    <property type="entry name" value="CheY-like"/>
    <property type="match status" value="1"/>
</dbReference>
<evidence type="ECO:0000259" key="11">
    <source>
        <dbReference type="PROSITE" id="PS01124"/>
    </source>
</evidence>
<keyword evidence="7" id="KW-0238">DNA-binding</keyword>
<dbReference type="InterPro" id="IPR020449">
    <property type="entry name" value="Tscrpt_reg_AraC-type_HTH"/>
</dbReference>
<protein>
    <recommendedName>
        <fullName evidence="2">Stage 0 sporulation protein A homolog</fullName>
    </recommendedName>
</protein>
<evidence type="ECO:0000256" key="4">
    <source>
        <dbReference type="ARBA" id="ARBA00022553"/>
    </source>
</evidence>
<evidence type="ECO:0000313" key="14">
    <source>
        <dbReference type="EMBL" id="NSJ46800.1"/>
    </source>
</evidence>
<dbReference type="InterPro" id="IPR018060">
    <property type="entry name" value="HTH_AraC"/>
</dbReference>
<comment type="function">
    <text evidence="9">May play the central regulatory role in sporulation. It may be an element of the effector pathway responsible for the activation of sporulation genes in response to nutritional stress. Spo0A may act in concert with spo0H (a sigma factor) to control the expression of some genes that are critical to the sporulation process.</text>
</comment>
<dbReference type="SMART" id="SM00448">
    <property type="entry name" value="REC"/>
    <property type="match status" value="1"/>
</dbReference>
<reference evidence="14 18" key="3">
    <citation type="journal article" date="2020" name="Cell Host Microbe">
        <title>Functional and Genomic Variation between Human-Derived Isolates of Lachnospiraceae Reveals Inter- and Intra-Species Diversity.</title>
        <authorList>
            <person name="Sorbara M.T."/>
            <person name="Littmann E.R."/>
            <person name="Fontana E."/>
            <person name="Moody T.U."/>
            <person name="Kohout C.E."/>
            <person name="Gjonbalaj M."/>
            <person name="Eaton V."/>
            <person name="Seok R."/>
            <person name="Leiner I.M."/>
            <person name="Pamer E.G."/>
        </authorList>
    </citation>
    <scope>NUCLEOTIDE SEQUENCE [LARGE SCALE GENOMIC DNA]</scope>
    <source>
        <strain evidence="14 18">MSK.2.26</strain>
    </source>
</reference>
<evidence type="ECO:0000256" key="9">
    <source>
        <dbReference type="ARBA" id="ARBA00024867"/>
    </source>
</evidence>
<comment type="subcellular location">
    <subcellularLocation>
        <location evidence="1">Cytoplasm</location>
    </subcellularLocation>
</comment>
<dbReference type="Pfam" id="PF12833">
    <property type="entry name" value="HTH_18"/>
    <property type="match status" value="1"/>
</dbReference>
<dbReference type="PANTHER" id="PTHR42713:SF3">
    <property type="entry name" value="TRANSCRIPTIONAL REGULATORY PROTEIN HPTR"/>
    <property type="match status" value="1"/>
</dbReference>
<dbReference type="GO" id="GO:0003700">
    <property type="term" value="F:DNA-binding transcription factor activity"/>
    <property type="evidence" value="ECO:0007669"/>
    <property type="project" value="InterPro"/>
</dbReference>
<dbReference type="Proteomes" id="UP000719916">
    <property type="component" value="Unassembled WGS sequence"/>
</dbReference>
<dbReference type="GO" id="GO:0043565">
    <property type="term" value="F:sequence-specific DNA binding"/>
    <property type="evidence" value="ECO:0007669"/>
    <property type="project" value="InterPro"/>
</dbReference>
<dbReference type="InterPro" id="IPR011006">
    <property type="entry name" value="CheY-like_superfamily"/>
</dbReference>
<dbReference type="EMBL" id="JAAISW010000091">
    <property type="protein sequence ID" value="NSJ46800.1"/>
    <property type="molecule type" value="Genomic_DNA"/>
</dbReference>
<dbReference type="PRINTS" id="PR00032">
    <property type="entry name" value="HTHARAC"/>
</dbReference>
<dbReference type="RefSeq" id="WP_002584608.1">
    <property type="nucleotide sequence ID" value="NZ_BJLB01000001.1"/>
</dbReference>